<dbReference type="EMBL" id="BMAW01081201">
    <property type="protein sequence ID" value="GFU23347.1"/>
    <property type="molecule type" value="Genomic_DNA"/>
</dbReference>
<dbReference type="Proteomes" id="UP000887013">
    <property type="component" value="Unassembled WGS sequence"/>
</dbReference>
<proteinExistence type="predicted"/>
<organism evidence="1 2">
    <name type="scientific">Nephila pilipes</name>
    <name type="common">Giant wood spider</name>
    <name type="synonym">Nephila maculata</name>
    <dbReference type="NCBI Taxonomy" id="299642"/>
    <lineage>
        <taxon>Eukaryota</taxon>
        <taxon>Metazoa</taxon>
        <taxon>Ecdysozoa</taxon>
        <taxon>Arthropoda</taxon>
        <taxon>Chelicerata</taxon>
        <taxon>Arachnida</taxon>
        <taxon>Araneae</taxon>
        <taxon>Araneomorphae</taxon>
        <taxon>Entelegynae</taxon>
        <taxon>Araneoidea</taxon>
        <taxon>Nephilidae</taxon>
        <taxon>Nephila</taxon>
    </lineage>
</organism>
<accession>A0A8X6QK74</accession>
<comment type="caution">
    <text evidence="1">The sequence shown here is derived from an EMBL/GenBank/DDBJ whole genome shotgun (WGS) entry which is preliminary data.</text>
</comment>
<evidence type="ECO:0000313" key="1">
    <source>
        <dbReference type="EMBL" id="GFU23347.1"/>
    </source>
</evidence>
<protein>
    <submittedName>
        <fullName evidence="1">Uncharacterized protein</fullName>
    </submittedName>
</protein>
<keyword evidence="2" id="KW-1185">Reference proteome</keyword>
<sequence>MDMGYLKGNTARMQSIWTKEKRIPRGNEVKHPFKEVGLYLVHRDSLSVGSSETRSIGIKKKERDLRRDKLEVSETFFGSEVWQAFLEQD</sequence>
<gene>
    <name evidence="1" type="ORF">NPIL_131631</name>
</gene>
<name>A0A8X6QK74_NEPPI</name>
<evidence type="ECO:0000313" key="2">
    <source>
        <dbReference type="Proteomes" id="UP000887013"/>
    </source>
</evidence>
<reference evidence="1" key="1">
    <citation type="submission" date="2020-08" db="EMBL/GenBank/DDBJ databases">
        <title>Multicomponent nature underlies the extraordinary mechanical properties of spider dragline silk.</title>
        <authorList>
            <person name="Kono N."/>
            <person name="Nakamura H."/>
            <person name="Mori M."/>
            <person name="Yoshida Y."/>
            <person name="Ohtoshi R."/>
            <person name="Malay A.D."/>
            <person name="Moran D.A.P."/>
            <person name="Tomita M."/>
            <person name="Numata K."/>
            <person name="Arakawa K."/>
        </authorList>
    </citation>
    <scope>NUCLEOTIDE SEQUENCE</scope>
</reference>
<dbReference type="AlphaFoldDB" id="A0A8X6QK74"/>